<keyword evidence="6" id="KW-1185">Reference proteome</keyword>
<protein>
    <recommendedName>
        <fullName evidence="4">DRBM domain-containing protein</fullName>
    </recommendedName>
</protein>
<evidence type="ECO:0000259" key="4">
    <source>
        <dbReference type="PROSITE" id="PS50137"/>
    </source>
</evidence>
<keyword evidence="1" id="KW-0677">Repeat</keyword>
<keyword evidence="2 3" id="KW-0694">RNA-binding</keyword>
<dbReference type="InterPro" id="IPR014720">
    <property type="entry name" value="dsRBD_dom"/>
</dbReference>
<feature type="domain" description="DRBM" evidence="4">
    <location>
        <begin position="1"/>
        <end position="70"/>
    </location>
</feature>
<evidence type="ECO:0000256" key="3">
    <source>
        <dbReference type="PROSITE-ProRule" id="PRU00266"/>
    </source>
</evidence>
<evidence type="ECO:0000313" key="6">
    <source>
        <dbReference type="Proteomes" id="UP000626092"/>
    </source>
</evidence>
<dbReference type="PANTHER" id="PTHR46031:SF16">
    <property type="entry name" value="DOUBLE-STRANDED RNA-BINDING PROTEIN 4"/>
    <property type="match status" value="1"/>
</dbReference>
<dbReference type="GO" id="GO:0003723">
    <property type="term" value="F:RNA binding"/>
    <property type="evidence" value="ECO:0007669"/>
    <property type="project" value="UniProtKB-UniRule"/>
</dbReference>
<name>A0A834H672_RHOSS</name>
<dbReference type="Gene3D" id="3.30.160.20">
    <property type="match status" value="3"/>
</dbReference>
<gene>
    <name evidence="5" type="ORF">RHSIM_Rhsim03G0158900</name>
</gene>
<dbReference type="OrthoDB" id="1663342at2759"/>
<dbReference type="SUPFAM" id="SSF54768">
    <property type="entry name" value="dsRNA-binding domain-like"/>
    <property type="match status" value="2"/>
</dbReference>
<dbReference type="EMBL" id="WJXA01000003">
    <property type="protein sequence ID" value="KAF7148328.1"/>
    <property type="molecule type" value="Genomic_DNA"/>
</dbReference>
<dbReference type="Pfam" id="PF00035">
    <property type="entry name" value="dsrm"/>
    <property type="match status" value="1"/>
</dbReference>
<organism evidence="5 6">
    <name type="scientific">Rhododendron simsii</name>
    <name type="common">Sims's rhododendron</name>
    <dbReference type="NCBI Taxonomy" id="118357"/>
    <lineage>
        <taxon>Eukaryota</taxon>
        <taxon>Viridiplantae</taxon>
        <taxon>Streptophyta</taxon>
        <taxon>Embryophyta</taxon>
        <taxon>Tracheophyta</taxon>
        <taxon>Spermatophyta</taxon>
        <taxon>Magnoliopsida</taxon>
        <taxon>eudicotyledons</taxon>
        <taxon>Gunneridae</taxon>
        <taxon>Pentapetalae</taxon>
        <taxon>asterids</taxon>
        <taxon>Ericales</taxon>
        <taxon>Ericaceae</taxon>
        <taxon>Ericoideae</taxon>
        <taxon>Rhodoreae</taxon>
        <taxon>Rhododendron</taxon>
    </lineage>
</organism>
<evidence type="ECO:0000256" key="2">
    <source>
        <dbReference type="ARBA" id="ARBA00022884"/>
    </source>
</evidence>
<dbReference type="AlphaFoldDB" id="A0A834H672"/>
<evidence type="ECO:0000256" key="1">
    <source>
        <dbReference type="ARBA" id="ARBA00022737"/>
    </source>
</evidence>
<evidence type="ECO:0000313" key="5">
    <source>
        <dbReference type="EMBL" id="KAF7148328.1"/>
    </source>
</evidence>
<comment type="caution">
    <text evidence="5">The sequence shown here is derived from an EMBL/GenBank/DDBJ whole genome shotgun (WGS) entry which is preliminary data.</text>
</comment>
<dbReference type="SMART" id="SM00358">
    <property type="entry name" value="DSRM"/>
    <property type="match status" value="2"/>
</dbReference>
<reference evidence="5" key="1">
    <citation type="submission" date="2019-11" db="EMBL/GenBank/DDBJ databases">
        <authorList>
            <person name="Liu Y."/>
            <person name="Hou J."/>
            <person name="Li T.-Q."/>
            <person name="Guan C.-H."/>
            <person name="Wu X."/>
            <person name="Wu H.-Z."/>
            <person name="Ling F."/>
            <person name="Zhang R."/>
            <person name="Shi X.-G."/>
            <person name="Ren J.-P."/>
            <person name="Chen E.-F."/>
            <person name="Sun J.-M."/>
        </authorList>
    </citation>
    <scope>NUCLEOTIDE SEQUENCE</scope>
    <source>
        <strain evidence="5">Adult_tree_wgs_1</strain>
        <tissue evidence="5">Leaves</tissue>
    </source>
</reference>
<sequence length="471" mass="50903">MYKTELNSLCQQKSWDFQDYSFTKCGPDHAPSFIATTTVSGIPFTTAADSMTLKEVENKCAKIAPNHFSRVSTSSSLSPEFFLTIKEAKYATAKVALESLSVNEVQELHTYGETSNIVGVGLGRMGGGGGGTSNPLTDPAAIGMGFDGRLPLHAMPRMSRETIPLPPDASNTLYVEGLPSDITRREVALLEEARPKVPLWLWASVLWEEVDRLPMRAPPDRKLWDLPDYSFTKCGPDHAPSFIATVSGVSFTTVDDNTTLKETENKCAKIALHHFPRPPYAIQFKSTVKIDGKLCRSPEFSLTIKEAKSAATKVALELLSINEVQEVNDSGLFMYLFNLLMGEASNIAGVGLGRMGGGGGTGMGFGGRLLMDTLSGGRMCFDGRLLVDAWNGGGMGFNGSLPVDAWSGEDMGFAGMASSSCDTQNESLKLRFVCYKIDEHNRDSACLPLQFSKNPGPRSAFGSVPQSCGKR</sequence>
<dbReference type="PROSITE" id="PS50137">
    <property type="entry name" value="DS_RBD"/>
    <property type="match status" value="1"/>
</dbReference>
<proteinExistence type="predicted"/>
<accession>A0A834H672</accession>
<dbReference type="Proteomes" id="UP000626092">
    <property type="component" value="Unassembled WGS sequence"/>
</dbReference>
<dbReference type="PANTHER" id="PTHR46031">
    <property type="match status" value="1"/>
</dbReference>